<dbReference type="RefSeq" id="WP_096287229.1">
    <property type="nucleotide sequence ID" value="NZ_FXEG02000002.1"/>
</dbReference>
<sequence>MPRDDDGQDDVSALVFFDTNQPGADDDGTADRQALTFDAGGDVDAPSAVDALRAQGTTSQAVDAEREDDDGSGFLAKVTNPPGTVSITALPDGSVVQIDLSPKVTSMTEAALVDEILAMAELARQKGLAGQQAFVVDAVRALGLGPGDGVDDELIVGAAELPTPEQAEAAQAHLFASRYVNTD</sequence>
<organism evidence="1 2">
    <name type="scientific">Mycobacterium ahvazicum</name>
    <dbReference type="NCBI Taxonomy" id="1964395"/>
    <lineage>
        <taxon>Bacteria</taxon>
        <taxon>Bacillati</taxon>
        <taxon>Actinomycetota</taxon>
        <taxon>Actinomycetes</taxon>
        <taxon>Mycobacteriales</taxon>
        <taxon>Mycobacteriaceae</taxon>
        <taxon>Mycobacterium</taxon>
        <taxon>Mycobacterium simiae complex</taxon>
    </lineage>
</organism>
<protein>
    <submittedName>
        <fullName evidence="1">ESX-1 secretion-associated protein EspH</fullName>
    </submittedName>
</protein>
<comment type="caution">
    <text evidence="1">The sequence shown here is derived from an EMBL/GenBank/DDBJ whole genome shotgun (WGS) entry which is preliminary data.</text>
</comment>
<evidence type="ECO:0000313" key="2">
    <source>
        <dbReference type="Proteomes" id="UP000236318"/>
    </source>
</evidence>
<gene>
    <name evidence="1" type="ORF">MAAFP003_2445</name>
</gene>
<keyword evidence="2" id="KW-1185">Reference proteome</keyword>
<evidence type="ECO:0000313" key="1">
    <source>
        <dbReference type="EMBL" id="SOX53770.1"/>
    </source>
</evidence>
<dbReference type="AlphaFoldDB" id="A0A2K4YAG1"/>
<name>A0A2K4YAG1_9MYCO</name>
<accession>A0A2K4YAG1</accession>
<dbReference type="Proteomes" id="UP000236318">
    <property type="component" value="Unassembled WGS sequence"/>
</dbReference>
<dbReference type="EMBL" id="FXEG02000002">
    <property type="protein sequence ID" value="SOX53770.1"/>
    <property type="molecule type" value="Genomic_DNA"/>
</dbReference>
<reference evidence="1" key="1">
    <citation type="submission" date="2018-01" db="EMBL/GenBank/DDBJ databases">
        <authorList>
            <consortium name="Urmite Genomes"/>
        </authorList>
    </citation>
    <scope>NUCLEOTIDE SEQUENCE [LARGE SCALE GENOMIC DNA]</scope>
    <source>
        <strain evidence="1">AFP003</strain>
    </source>
</reference>
<dbReference type="OrthoDB" id="4641051at2"/>
<proteinExistence type="predicted"/>